<dbReference type="AlphaFoldDB" id="A0A4R7Q1E1"/>
<feature type="transmembrane region" description="Helical" evidence="1">
    <location>
        <begin position="119"/>
        <end position="142"/>
    </location>
</feature>
<keyword evidence="3" id="KW-1185">Reference proteome</keyword>
<organism evidence="2 3">
    <name type="scientific">Gelidibacter sediminis</name>
    <dbReference type="NCBI Taxonomy" id="1608710"/>
    <lineage>
        <taxon>Bacteria</taxon>
        <taxon>Pseudomonadati</taxon>
        <taxon>Bacteroidota</taxon>
        <taxon>Flavobacteriia</taxon>
        <taxon>Flavobacteriales</taxon>
        <taxon>Flavobacteriaceae</taxon>
        <taxon>Gelidibacter</taxon>
    </lineage>
</organism>
<keyword evidence="1" id="KW-0472">Membrane</keyword>
<feature type="transmembrane region" description="Helical" evidence="1">
    <location>
        <begin position="31"/>
        <end position="48"/>
    </location>
</feature>
<comment type="caution">
    <text evidence="2">The sequence shown here is derived from an EMBL/GenBank/DDBJ whole genome shotgun (WGS) entry which is preliminary data.</text>
</comment>
<feature type="transmembrane region" description="Helical" evidence="1">
    <location>
        <begin position="86"/>
        <end position="107"/>
    </location>
</feature>
<name>A0A4R7Q1E1_9FLAO</name>
<evidence type="ECO:0000313" key="3">
    <source>
        <dbReference type="Proteomes" id="UP000294689"/>
    </source>
</evidence>
<evidence type="ECO:0008006" key="4">
    <source>
        <dbReference type="Google" id="ProtNLM"/>
    </source>
</evidence>
<accession>A0A4R7Q1E1</accession>
<feature type="transmembrane region" description="Helical" evidence="1">
    <location>
        <begin position="180"/>
        <end position="201"/>
    </location>
</feature>
<gene>
    <name evidence="2" type="ORF">BXY82_2614</name>
</gene>
<keyword evidence="1" id="KW-1133">Transmembrane helix</keyword>
<reference evidence="2 3" key="1">
    <citation type="submission" date="2019-03" db="EMBL/GenBank/DDBJ databases">
        <title>Genomic Encyclopedia of Archaeal and Bacterial Type Strains, Phase II (KMG-II): from individual species to whole genera.</title>
        <authorList>
            <person name="Goeker M."/>
        </authorList>
    </citation>
    <scope>NUCLEOTIDE SEQUENCE [LARGE SCALE GENOMIC DNA]</scope>
    <source>
        <strain evidence="2 3">DSM 28135</strain>
    </source>
</reference>
<evidence type="ECO:0000313" key="2">
    <source>
        <dbReference type="EMBL" id="TDU40562.1"/>
    </source>
</evidence>
<evidence type="ECO:0000256" key="1">
    <source>
        <dbReference type="SAM" id="Phobius"/>
    </source>
</evidence>
<feature type="transmembrane region" description="Helical" evidence="1">
    <location>
        <begin position="207"/>
        <end position="224"/>
    </location>
</feature>
<sequence>MIIKRILSSVLIALSLLFVAFQIMQLEVGAAGLRVSLLILLNVLYYYYVNYKRPLFLSFLVTFCVAEIINFVSLLFPEMRAVQIDYLYYTVNSLYILSYVFLILLMLRTMDFFEIIKKFPFHIFIMIVLDVFFVVIVTDTALHRLSYAQYFMEFLYNAVVMILLTVALINYLHKDDLKSINLLIGSIFIVFSEVIQLAYFYITDINILNVCCSLFLVIAFWFFYQQSRLGYEKHDRGPIYQDLIS</sequence>
<dbReference type="Proteomes" id="UP000294689">
    <property type="component" value="Unassembled WGS sequence"/>
</dbReference>
<keyword evidence="1" id="KW-0812">Transmembrane</keyword>
<protein>
    <recommendedName>
        <fullName evidence="4">YhhN-like protein</fullName>
    </recommendedName>
</protein>
<feature type="transmembrane region" description="Helical" evidence="1">
    <location>
        <begin position="154"/>
        <end position="173"/>
    </location>
</feature>
<proteinExistence type="predicted"/>
<feature type="transmembrane region" description="Helical" evidence="1">
    <location>
        <begin position="55"/>
        <end position="74"/>
    </location>
</feature>
<dbReference type="EMBL" id="SOBW01000008">
    <property type="protein sequence ID" value="TDU40562.1"/>
    <property type="molecule type" value="Genomic_DNA"/>
</dbReference>